<sequence>MHQSIILKVQSDAHDRTVPLASILSRARIAARRLALPGVPDWLDNESDGYSDGVGLPSYRIVSGHHEFFNSAHGCWRPLIHEDGPPLLPLRQSVYDLEELVLNSPAGFLSSPSGPVGLSSYGSTLTFPSRYRIQNMDVLRALGCVRRLILDWTIALESAGVLGDGTSFTASERMEAYSVTQNFIAQNQSIGVAGNITGGTNTIAVSQVSEGGMDVRKVRDFLSETWGLLGHLPASVREEMQEAVSEAQAEAGKPNPDERKVGKALTIIKDLGMRAGGSVIASGIVAGAQALLG</sequence>
<reference evidence="3" key="1">
    <citation type="journal article" date="2019" name="Int. J. Syst. Evol. Microbiol.">
        <title>The Global Catalogue of Microorganisms (GCM) 10K type strain sequencing project: providing services to taxonomists for standard genome sequencing and annotation.</title>
        <authorList>
            <consortium name="The Broad Institute Genomics Platform"/>
            <consortium name="The Broad Institute Genome Sequencing Center for Infectious Disease"/>
            <person name="Wu L."/>
            <person name="Ma J."/>
        </authorList>
    </citation>
    <scope>NUCLEOTIDE SEQUENCE [LARGE SCALE GENOMIC DNA]</scope>
    <source>
        <strain evidence="3">CECT 7069</strain>
    </source>
</reference>
<keyword evidence="3" id="KW-1185">Reference proteome</keyword>
<organism evidence="2 3">
    <name type="scientific">Methylobacterium adhaesivum</name>
    <dbReference type="NCBI Taxonomy" id="333297"/>
    <lineage>
        <taxon>Bacteria</taxon>
        <taxon>Pseudomonadati</taxon>
        <taxon>Pseudomonadota</taxon>
        <taxon>Alphaproteobacteria</taxon>
        <taxon>Hyphomicrobiales</taxon>
        <taxon>Methylobacteriaceae</taxon>
        <taxon>Methylobacterium</taxon>
    </lineage>
</organism>
<feature type="domain" description="AbiTii" evidence="1">
    <location>
        <begin position="4"/>
        <end position="178"/>
    </location>
</feature>
<dbReference type="Proteomes" id="UP001224644">
    <property type="component" value="Unassembled WGS sequence"/>
</dbReference>
<accession>A0ABT8BPC8</accession>
<protein>
    <recommendedName>
        <fullName evidence="1">AbiTii domain-containing protein</fullName>
    </recommendedName>
</protein>
<evidence type="ECO:0000313" key="2">
    <source>
        <dbReference type="EMBL" id="MDN3593049.1"/>
    </source>
</evidence>
<dbReference type="EMBL" id="JAUFPX010000020">
    <property type="protein sequence ID" value="MDN3593049.1"/>
    <property type="molecule type" value="Genomic_DNA"/>
</dbReference>
<evidence type="ECO:0000313" key="3">
    <source>
        <dbReference type="Proteomes" id="UP001224644"/>
    </source>
</evidence>
<dbReference type="InterPro" id="IPR041304">
    <property type="entry name" value="AbiTii"/>
</dbReference>
<gene>
    <name evidence="2" type="ORF">QWZ12_20835</name>
</gene>
<name>A0ABT8BPC8_9HYPH</name>
<comment type="caution">
    <text evidence="2">The sequence shown here is derived from an EMBL/GenBank/DDBJ whole genome shotgun (WGS) entry which is preliminary data.</text>
</comment>
<evidence type="ECO:0000259" key="1">
    <source>
        <dbReference type="Pfam" id="PF18864"/>
    </source>
</evidence>
<dbReference type="Pfam" id="PF18864">
    <property type="entry name" value="AbiTii"/>
    <property type="match status" value="1"/>
</dbReference>
<proteinExistence type="predicted"/>
<dbReference type="RefSeq" id="WP_238225321.1">
    <property type="nucleotide sequence ID" value="NZ_BPQD01000011.1"/>
</dbReference>